<reference evidence="1 2" key="1">
    <citation type="journal article" date="2019" name="Commun. Biol.">
        <title>The bagworm genome reveals a unique fibroin gene that provides high tensile strength.</title>
        <authorList>
            <person name="Kono N."/>
            <person name="Nakamura H."/>
            <person name="Ohtoshi R."/>
            <person name="Tomita M."/>
            <person name="Numata K."/>
            <person name="Arakawa K."/>
        </authorList>
    </citation>
    <scope>NUCLEOTIDE SEQUENCE [LARGE SCALE GENOMIC DNA]</scope>
</reference>
<dbReference type="Proteomes" id="UP000299102">
    <property type="component" value="Unassembled WGS sequence"/>
</dbReference>
<proteinExistence type="predicted"/>
<gene>
    <name evidence="1" type="ORF">EVAR_9012_1</name>
</gene>
<sequence>MSTLCVPDREGRTDGEVFDRHDSAPARRRLRFIFEKRSGKEGNLENVQTGDGEQARCGAAASHETYYYEMFQFKFKHKIWEAALLRAHRISPLLVPNVTASIISVANSIVQRMKHWRCEVSHERVAVGEREGEDRGLLHLCTASFADKSERHSSVRFIVSKLHYCKLQWSGHKSKHVIPK</sequence>
<comment type="caution">
    <text evidence="1">The sequence shown here is derived from an EMBL/GenBank/DDBJ whole genome shotgun (WGS) entry which is preliminary data.</text>
</comment>
<protein>
    <submittedName>
        <fullName evidence="1">Uncharacterized protein</fullName>
    </submittedName>
</protein>
<name>A0A4C1TVZ5_EUMVA</name>
<accession>A0A4C1TVZ5</accession>
<organism evidence="1 2">
    <name type="scientific">Eumeta variegata</name>
    <name type="common">Bagworm moth</name>
    <name type="synonym">Eumeta japonica</name>
    <dbReference type="NCBI Taxonomy" id="151549"/>
    <lineage>
        <taxon>Eukaryota</taxon>
        <taxon>Metazoa</taxon>
        <taxon>Ecdysozoa</taxon>
        <taxon>Arthropoda</taxon>
        <taxon>Hexapoda</taxon>
        <taxon>Insecta</taxon>
        <taxon>Pterygota</taxon>
        <taxon>Neoptera</taxon>
        <taxon>Endopterygota</taxon>
        <taxon>Lepidoptera</taxon>
        <taxon>Glossata</taxon>
        <taxon>Ditrysia</taxon>
        <taxon>Tineoidea</taxon>
        <taxon>Psychidae</taxon>
        <taxon>Oiketicinae</taxon>
        <taxon>Eumeta</taxon>
    </lineage>
</organism>
<dbReference type="AlphaFoldDB" id="A0A4C1TVZ5"/>
<keyword evidence="2" id="KW-1185">Reference proteome</keyword>
<evidence type="ECO:0000313" key="2">
    <source>
        <dbReference type="Proteomes" id="UP000299102"/>
    </source>
</evidence>
<evidence type="ECO:0000313" key="1">
    <source>
        <dbReference type="EMBL" id="GBP18170.1"/>
    </source>
</evidence>
<dbReference type="EMBL" id="BGZK01000094">
    <property type="protein sequence ID" value="GBP18170.1"/>
    <property type="molecule type" value="Genomic_DNA"/>
</dbReference>